<dbReference type="PROSITE" id="PS50995">
    <property type="entry name" value="HTH_MARR_2"/>
    <property type="match status" value="1"/>
</dbReference>
<accession>A0A3S5Y701</accession>
<dbReference type="Proteomes" id="UP001154400">
    <property type="component" value="Chromosome"/>
</dbReference>
<dbReference type="InterPro" id="IPR000835">
    <property type="entry name" value="HTH_MarR-typ"/>
</dbReference>
<dbReference type="PRINTS" id="PR00598">
    <property type="entry name" value="HTHMARR"/>
</dbReference>
<dbReference type="InterPro" id="IPR036390">
    <property type="entry name" value="WH_DNA-bd_sf"/>
</dbReference>
<evidence type="ECO:0000313" key="2">
    <source>
        <dbReference type="EMBL" id="CBH48262.1"/>
    </source>
</evidence>
<dbReference type="GO" id="GO:0003700">
    <property type="term" value="F:DNA-binding transcription factor activity"/>
    <property type="evidence" value="ECO:0007669"/>
    <property type="project" value="InterPro"/>
</dbReference>
<evidence type="ECO:0000313" key="3">
    <source>
        <dbReference type="Proteomes" id="UP000006892"/>
    </source>
</evidence>
<dbReference type="SMART" id="SM00347">
    <property type="entry name" value="HTH_MARR"/>
    <property type="match status" value="1"/>
</dbReference>
<dbReference type="InterPro" id="IPR036388">
    <property type="entry name" value="WH-like_DNA-bd_sf"/>
</dbReference>
<organism evidence="2">
    <name type="scientific">Rhodococcus hoagii (strain 103S)</name>
    <name type="common">Rhodococcus equi</name>
    <dbReference type="NCBI Taxonomy" id="685727"/>
    <lineage>
        <taxon>Bacteria</taxon>
        <taxon>Bacillati</taxon>
        <taxon>Actinomycetota</taxon>
        <taxon>Actinomycetes</taxon>
        <taxon>Mycobacteriales</taxon>
        <taxon>Nocardiaceae</taxon>
        <taxon>Prescottella</taxon>
    </lineage>
</organism>
<evidence type="ECO:0000259" key="1">
    <source>
        <dbReference type="PROSITE" id="PS50995"/>
    </source>
</evidence>
<feature type="domain" description="HTH marR-type" evidence="1">
    <location>
        <begin position="5"/>
        <end position="145"/>
    </location>
</feature>
<dbReference type="PANTHER" id="PTHR33164">
    <property type="entry name" value="TRANSCRIPTIONAL REGULATOR, MARR FAMILY"/>
    <property type="match status" value="1"/>
</dbReference>
<proteinExistence type="predicted"/>
<dbReference type="SUPFAM" id="SSF46785">
    <property type="entry name" value="Winged helix' DNA-binding domain"/>
    <property type="match status" value="1"/>
</dbReference>
<dbReference type="Gene3D" id="1.10.10.10">
    <property type="entry name" value="Winged helix-like DNA-binding domain superfamily/Winged helix DNA-binding domain"/>
    <property type="match status" value="1"/>
</dbReference>
<name>A0A3S5Y701_RHOH1</name>
<dbReference type="InterPro" id="IPR039422">
    <property type="entry name" value="MarR/SlyA-like"/>
</dbReference>
<sequence>MTHSRDDDAMALVHRVRALTVELNLLGAEFANRNGLHTTDLRALICLLDAARSGTPSTPGWLGGQLSLSSASTTALIDRLETAGLLERGRDTADRRRVLVTVTPKAEELGWSFFGPLSGRAVAAIETFSHEERETVSAFLTRMREAAADARTELAPDR</sequence>
<dbReference type="AlphaFoldDB" id="A0A3S5Y701"/>
<dbReference type="RefSeq" id="WP_013415945.1">
    <property type="nucleotide sequence ID" value="NC_014659.1"/>
</dbReference>
<dbReference type="Pfam" id="PF01047">
    <property type="entry name" value="MarR"/>
    <property type="match status" value="1"/>
</dbReference>
<dbReference type="EMBL" id="FN563149">
    <property type="protein sequence ID" value="CBH48262.1"/>
    <property type="molecule type" value="Genomic_DNA"/>
</dbReference>
<dbReference type="PANTHER" id="PTHR33164:SF106">
    <property type="entry name" value="TRANSCRIPTIONAL REGULATORY PROTEIN"/>
    <property type="match status" value="1"/>
</dbReference>
<reference evidence="2" key="1">
    <citation type="journal article" date="2010" name="PLoS Genet.">
        <title>The genome of a pathogenic rhodococcus: cooptive virulence underpinned by key gene acquisitions.</title>
        <authorList>
            <person name="Letek M."/>
            <person name="Gonzalez P."/>
            <person name="Macarthur I."/>
            <person name="Rodriguez H."/>
            <person name="Freeman T.C."/>
            <person name="Valero-Rello A."/>
            <person name="Blanco M."/>
            <person name="Buckley T."/>
            <person name="Cherevach I."/>
            <person name="Fahey R."/>
            <person name="Hapeshi A."/>
            <person name="Holdstock J."/>
            <person name="Leadon D."/>
            <person name="Navas J."/>
            <person name="Ocampo A."/>
            <person name="Quail M.A."/>
            <person name="Sanders M."/>
            <person name="Scortti M.M."/>
            <person name="Prescott J.F."/>
            <person name="Fogarty U."/>
            <person name="Meijer W.G."/>
            <person name="Parkhill J."/>
            <person name="Bentley S.D."/>
            <person name="Vazquez-Boland J.A."/>
        </authorList>
    </citation>
    <scope>NUCLEOTIDE SEQUENCE [LARGE SCALE GENOMIC DNA]</scope>
    <source>
        <strain evidence="2 3">103S</strain>
    </source>
</reference>
<gene>
    <name evidence="2" type="ordered locus">REQ_22090</name>
</gene>
<protein>
    <submittedName>
        <fullName evidence="2">MarR family transcriptional regulator</fullName>
    </submittedName>
</protein>
<dbReference type="GO" id="GO:0006950">
    <property type="term" value="P:response to stress"/>
    <property type="evidence" value="ECO:0007669"/>
    <property type="project" value="TreeGrafter"/>
</dbReference>
<dbReference type="KEGG" id="req:REQ_22090"/>